<organism evidence="2">
    <name type="scientific">Ackermannviridae sp</name>
    <dbReference type="NCBI Taxonomy" id="2831612"/>
    <lineage>
        <taxon>Viruses</taxon>
        <taxon>Duplodnaviria</taxon>
        <taxon>Heunggongvirae</taxon>
        <taxon>Uroviricota</taxon>
        <taxon>Caudoviricetes</taxon>
        <taxon>Pantevenvirales</taxon>
        <taxon>Ackermannviridae</taxon>
    </lineage>
</organism>
<sequence>MQEYGICRLASRINDLKKRGVPIQKRTASSKNRYGEKVSYAEYYLEC</sequence>
<protein>
    <submittedName>
        <fullName evidence="2">Helix-turn-helix domain protein</fullName>
    </submittedName>
</protein>
<evidence type="ECO:0000313" key="2">
    <source>
        <dbReference type="EMBL" id="DAG99368.1"/>
    </source>
</evidence>
<name>A0A8S5VW17_9CAUD</name>
<dbReference type="Pfam" id="PF14090">
    <property type="entry name" value="HTH_39"/>
    <property type="match status" value="1"/>
</dbReference>
<accession>A0A8S5VW17</accession>
<dbReference type="InterPro" id="IPR055245">
    <property type="entry name" value="HTH_proteobacteria"/>
</dbReference>
<dbReference type="EMBL" id="BK035411">
    <property type="protein sequence ID" value="DAG99368.1"/>
    <property type="molecule type" value="Genomic_DNA"/>
</dbReference>
<reference evidence="2" key="1">
    <citation type="journal article" date="2021" name="Proc. Natl. Acad. Sci. U.S.A.">
        <title>A Catalog of Tens of Thousands of Viruses from Human Metagenomes Reveals Hidden Associations with Chronic Diseases.</title>
        <authorList>
            <person name="Tisza M.J."/>
            <person name="Buck C.B."/>
        </authorList>
    </citation>
    <scope>NUCLEOTIDE SEQUENCE</scope>
    <source>
        <strain evidence="2">CtY4J10</strain>
    </source>
</reference>
<feature type="domain" description="Winged helix-turn-helix" evidence="1">
    <location>
        <begin position="1"/>
        <end position="45"/>
    </location>
</feature>
<proteinExistence type="predicted"/>
<evidence type="ECO:0000259" key="1">
    <source>
        <dbReference type="Pfam" id="PF14090"/>
    </source>
</evidence>